<dbReference type="SUPFAM" id="SSF51658">
    <property type="entry name" value="Xylose isomerase-like"/>
    <property type="match status" value="1"/>
</dbReference>
<dbReference type="InterPro" id="IPR050312">
    <property type="entry name" value="IolE/XylAMocC-like"/>
</dbReference>
<dbReference type="Gene3D" id="3.20.20.150">
    <property type="entry name" value="Divalent-metal-dependent TIM barrel enzymes"/>
    <property type="match status" value="1"/>
</dbReference>
<organism evidence="2 3">
    <name type="scientific">Flectobacillus roseus</name>
    <dbReference type="NCBI Taxonomy" id="502259"/>
    <lineage>
        <taxon>Bacteria</taxon>
        <taxon>Pseudomonadati</taxon>
        <taxon>Bacteroidota</taxon>
        <taxon>Cytophagia</taxon>
        <taxon>Cytophagales</taxon>
        <taxon>Flectobacillaceae</taxon>
        <taxon>Flectobacillus</taxon>
    </lineage>
</organism>
<dbReference type="Pfam" id="PF01261">
    <property type="entry name" value="AP_endonuc_2"/>
    <property type="match status" value="1"/>
</dbReference>
<dbReference type="Proteomes" id="UP001236507">
    <property type="component" value="Unassembled WGS sequence"/>
</dbReference>
<dbReference type="PANTHER" id="PTHR12110">
    <property type="entry name" value="HYDROXYPYRUVATE ISOMERASE"/>
    <property type="match status" value="1"/>
</dbReference>
<dbReference type="GO" id="GO:0016853">
    <property type="term" value="F:isomerase activity"/>
    <property type="evidence" value="ECO:0007669"/>
    <property type="project" value="UniProtKB-KW"/>
</dbReference>
<evidence type="ECO:0000313" key="2">
    <source>
        <dbReference type="EMBL" id="MDI9861614.1"/>
    </source>
</evidence>
<sequence>MKRRHFLKHSSAGLLTILGVQQVIAQKKYVPKLAFSTLGCPEWSFEKILESAVQNGYQGIELRGIQKDMDLTVSPLFNSPSNIQNTLKLCKKAGISIVDLGSSTNLHWADATKRKSNLDEAKRFIDLAATLNCPYIRVFPNDFPKEQSREQTLQAMIENLVALGNYAKNTSVKVLLETHGQLVYVADILHVIQTANHPQVGLIWDFYNMWSVTKENPSEVYAQLAPYIKHVHLKDAITENGKEKYVLFGEGTAPVQEVLQLLKKGNYQGYYSFEWEKRWHPEIQEPEIAIPHFSKAIIKKLKEA</sequence>
<comment type="caution">
    <text evidence="2">The sequence shown here is derived from an EMBL/GenBank/DDBJ whole genome shotgun (WGS) entry which is preliminary data.</text>
</comment>
<name>A0ABT6YDG2_9BACT</name>
<dbReference type="RefSeq" id="WP_283345988.1">
    <property type="nucleotide sequence ID" value="NZ_JASHIF010000021.1"/>
</dbReference>
<dbReference type="InterPro" id="IPR013022">
    <property type="entry name" value="Xyl_isomerase-like_TIM-brl"/>
</dbReference>
<reference evidence="2 3" key="1">
    <citation type="submission" date="2023-05" db="EMBL/GenBank/DDBJ databases">
        <title>Novel species of genus Flectobacillus isolated from stream in China.</title>
        <authorList>
            <person name="Lu H."/>
        </authorList>
    </citation>
    <scope>NUCLEOTIDE SEQUENCE [LARGE SCALE GENOMIC DNA]</scope>
    <source>
        <strain evidence="2 3">KCTC 42575</strain>
    </source>
</reference>
<accession>A0ABT6YDG2</accession>
<keyword evidence="3" id="KW-1185">Reference proteome</keyword>
<protein>
    <submittedName>
        <fullName evidence="2">Sugar phosphate isomerase/epimerase family protein</fullName>
    </submittedName>
</protein>
<gene>
    <name evidence="2" type="ORF">QM524_20505</name>
</gene>
<feature type="domain" description="Xylose isomerase-like TIM barrel" evidence="1">
    <location>
        <begin position="50"/>
        <end position="281"/>
    </location>
</feature>
<dbReference type="InterPro" id="IPR036237">
    <property type="entry name" value="Xyl_isomerase-like_sf"/>
</dbReference>
<evidence type="ECO:0000313" key="3">
    <source>
        <dbReference type="Proteomes" id="UP001236507"/>
    </source>
</evidence>
<proteinExistence type="predicted"/>
<dbReference type="EMBL" id="JASHIF010000021">
    <property type="protein sequence ID" value="MDI9861614.1"/>
    <property type="molecule type" value="Genomic_DNA"/>
</dbReference>
<evidence type="ECO:0000259" key="1">
    <source>
        <dbReference type="Pfam" id="PF01261"/>
    </source>
</evidence>
<keyword evidence="2" id="KW-0413">Isomerase</keyword>